<accession>A0A4P9W9H2</accession>
<name>A0A4P9W9H2_9FUNG</name>
<proteinExistence type="predicted"/>
<dbReference type="InterPro" id="IPR052431">
    <property type="entry name" value="SKI2_subfamily_helicases"/>
</dbReference>
<dbReference type="GO" id="GO:0005737">
    <property type="term" value="C:cytoplasm"/>
    <property type="evidence" value="ECO:0007669"/>
    <property type="project" value="TreeGrafter"/>
</dbReference>
<organism evidence="7 8">
    <name type="scientific">Blyttiomyces helicus</name>
    <dbReference type="NCBI Taxonomy" id="388810"/>
    <lineage>
        <taxon>Eukaryota</taxon>
        <taxon>Fungi</taxon>
        <taxon>Fungi incertae sedis</taxon>
        <taxon>Chytridiomycota</taxon>
        <taxon>Chytridiomycota incertae sedis</taxon>
        <taxon>Chytridiomycetes</taxon>
        <taxon>Chytridiomycetes incertae sedis</taxon>
        <taxon>Blyttiomyces</taxon>
    </lineage>
</organism>
<feature type="region of interest" description="Disordered" evidence="4">
    <location>
        <begin position="748"/>
        <end position="782"/>
    </location>
</feature>
<dbReference type="EMBL" id="KZ996457">
    <property type="protein sequence ID" value="RKO88822.1"/>
    <property type="molecule type" value="Genomic_DNA"/>
</dbReference>
<evidence type="ECO:0000313" key="7">
    <source>
        <dbReference type="EMBL" id="RKO88822.1"/>
    </source>
</evidence>
<evidence type="ECO:0000259" key="6">
    <source>
        <dbReference type="Pfam" id="PF23002"/>
    </source>
</evidence>
<evidence type="ECO:0000313" key="8">
    <source>
        <dbReference type="Proteomes" id="UP000269721"/>
    </source>
</evidence>
<evidence type="ECO:0000256" key="4">
    <source>
        <dbReference type="SAM" id="MobiDB-lite"/>
    </source>
</evidence>
<dbReference type="PANTHER" id="PTHR44533">
    <property type="entry name" value="DEAD/H RNA HELICASE, PUTATIVE-RELATED"/>
    <property type="match status" value="1"/>
</dbReference>
<gene>
    <name evidence="7" type="ORF">BDK51DRAFT_38124</name>
</gene>
<dbReference type="InterPro" id="IPR011545">
    <property type="entry name" value="DEAD/DEAH_box_helicase_dom"/>
</dbReference>
<dbReference type="InterPro" id="IPR055124">
    <property type="entry name" value="PIN-like_DDX60"/>
</dbReference>
<evidence type="ECO:0000256" key="1">
    <source>
        <dbReference type="ARBA" id="ARBA00022801"/>
    </source>
</evidence>
<dbReference type="GO" id="GO:0003676">
    <property type="term" value="F:nucleic acid binding"/>
    <property type="evidence" value="ECO:0007669"/>
    <property type="project" value="InterPro"/>
</dbReference>
<evidence type="ECO:0000256" key="2">
    <source>
        <dbReference type="ARBA" id="ARBA00022806"/>
    </source>
</evidence>
<dbReference type="InterPro" id="IPR027417">
    <property type="entry name" value="P-loop_NTPase"/>
</dbReference>
<feature type="coiled-coil region" evidence="3">
    <location>
        <begin position="598"/>
        <end position="636"/>
    </location>
</feature>
<dbReference type="Pfam" id="PF00270">
    <property type="entry name" value="DEAD"/>
    <property type="match status" value="1"/>
</dbReference>
<dbReference type="SUPFAM" id="SSF52540">
    <property type="entry name" value="P-loop containing nucleoside triphosphate hydrolases"/>
    <property type="match status" value="1"/>
</dbReference>
<dbReference type="GO" id="GO:0005524">
    <property type="term" value="F:ATP binding"/>
    <property type="evidence" value="ECO:0007669"/>
    <property type="project" value="InterPro"/>
</dbReference>
<keyword evidence="2" id="KW-0347">Helicase</keyword>
<reference evidence="8" key="1">
    <citation type="journal article" date="2018" name="Nat. Microbiol.">
        <title>Leveraging single-cell genomics to expand the fungal tree of life.</title>
        <authorList>
            <person name="Ahrendt S.R."/>
            <person name="Quandt C.A."/>
            <person name="Ciobanu D."/>
            <person name="Clum A."/>
            <person name="Salamov A."/>
            <person name="Andreopoulos B."/>
            <person name="Cheng J.F."/>
            <person name="Woyke T."/>
            <person name="Pelin A."/>
            <person name="Henrissat B."/>
            <person name="Reynolds N.K."/>
            <person name="Benny G.L."/>
            <person name="Smith M.E."/>
            <person name="James T.Y."/>
            <person name="Grigoriev I.V."/>
        </authorList>
    </citation>
    <scope>NUCLEOTIDE SEQUENCE [LARGE SCALE GENOMIC DNA]</scope>
</reference>
<keyword evidence="1" id="KW-0378">Hydrolase</keyword>
<sequence length="980" mass="107177">MPGPDLNLRGALRSCPTWDGLEKAHHDENQAVWFASLRPYNLDLRGDYAGEDLFVVDLDSLLLHVTQGALTALSAANHGAAVLSVVHDCEQFLAELLKRACRFHVIAIEAHRVFWRDNPLLLIVRDLLIRHLDASCGLTVRRFVGFWDVAWMEYVREDVPLFVMLASGTEGRRESQEDVEVKAAGVQYLAARVLLRSFMLHSLTHGLSVALLPSLQFEDSRITAFVLFHGESGAAANANDVALCKSLVQNVAPKATRPSLVPRFRAAILDASLTTADFGSRFVLYALASQESLSRCLNVPDQQWAARLTSSLLLHETLLSTLPLSTRAQQYKVLDTALADRARNFLTHLIEIIEELGLVEVVHEASSDLPSDAVDLFDGTLFVWCAQFQAQNEGWAAAFDQEFLDVYSAKVRVVNALIGDAVTVTVPNGNLQLPDAAEFVHEVVAASLFPNEPIREPRVKPVLSFSHPDLDNVLQGHTLEDPVQRSDPVVPVDQQAYVTAIPFDEERHFHHAHLIEDGKRRANPAAALTGFALKRFQRAEARYAVFLRNFGESLSGVTASLKPTILTVGSGLLELGTDGYPVLSNGRPSWQVQSGETKETAKALAIKAAREAEKAKSQAEKELNVLRITLQNVARTHSVDAKIALLQADIAATAPSATAALTLLHFESVRLHHERFEAEWTRAKTEIADPATAPLVRAAAAHFLFRAMQFCDVVNGAPVSSQARAFVTGSLEAMGLDDCAAYARERLPKKSRDDPAPSAAAAPAPQPPAKQKKIKPGAGGGKAQKAAMVAAAEQAAQAVRPASSSDLAKSVGYSFPRRATFPPTPLGVSSVALQLENLQEIIPRNTNVVNDPRVPFKIDPWQKRVLDLVDERASVVVSVPTSGGKTLISFYAMEQVLREDDEGMLVFVCPTKALCNQILITVPDMLEILLVNPVGNSYIVPKLKRVVFDEVHTIGQEDVGVIWERLFLLVRCPILALRFV</sequence>
<feature type="domain" description="DEAD/DEAH-box helicase" evidence="5">
    <location>
        <begin position="860"/>
        <end position="925"/>
    </location>
</feature>
<dbReference type="GO" id="GO:0004386">
    <property type="term" value="F:helicase activity"/>
    <property type="evidence" value="ECO:0007669"/>
    <property type="project" value="UniProtKB-KW"/>
</dbReference>
<protein>
    <submittedName>
        <fullName evidence="7">Uncharacterized protein</fullName>
    </submittedName>
</protein>
<dbReference type="Pfam" id="PF23002">
    <property type="entry name" value="PIN-like_DDX60"/>
    <property type="match status" value="1"/>
</dbReference>
<keyword evidence="8" id="KW-1185">Reference proteome</keyword>
<feature type="domain" description="ATP-dependent RNA helicase DDX60 PIN-like" evidence="6">
    <location>
        <begin position="45"/>
        <end position="167"/>
    </location>
</feature>
<dbReference type="GO" id="GO:0016787">
    <property type="term" value="F:hydrolase activity"/>
    <property type="evidence" value="ECO:0007669"/>
    <property type="project" value="UniProtKB-KW"/>
</dbReference>
<dbReference type="PANTHER" id="PTHR44533:SF4">
    <property type="entry name" value="DEAD_H RNA HELICASE, PUTATIVE-RELATED"/>
    <property type="match status" value="1"/>
</dbReference>
<keyword evidence="2" id="KW-0547">Nucleotide-binding</keyword>
<evidence type="ECO:0000256" key="3">
    <source>
        <dbReference type="SAM" id="Coils"/>
    </source>
</evidence>
<dbReference type="AlphaFoldDB" id="A0A4P9W9H2"/>
<dbReference type="Gene3D" id="3.40.50.300">
    <property type="entry name" value="P-loop containing nucleotide triphosphate hydrolases"/>
    <property type="match status" value="2"/>
</dbReference>
<keyword evidence="3" id="KW-0175">Coiled coil</keyword>
<evidence type="ECO:0000259" key="5">
    <source>
        <dbReference type="Pfam" id="PF00270"/>
    </source>
</evidence>
<dbReference type="OrthoDB" id="2320933at2759"/>
<dbReference type="Proteomes" id="UP000269721">
    <property type="component" value="Unassembled WGS sequence"/>
</dbReference>
<keyword evidence="2" id="KW-0067">ATP-binding</keyword>